<dbReference type="PANTHER" id="PTHR31268">
    <property type="match status" value="1"/>
</dbReference>
<dbReference type="GO" id="GO:0047274">
    <property type="term" value="F:galactinol-sucrose galactosyltransferase activity"/>
    <property type="evidence" value="ECO:0007669"/>
    <property type="project" value="UniProtKB-EC"/>
</dbReference>
<comment type="catalytic activity">
    <reaction evidence="1">
        <text>Hydrolysis of terminal, non-reducing alpha-D-galactose residues in alpha-D-galactosides, including galactose oligosaccharides, galactomannans and galactolipids.</text>
        <dbReference type="EC" id="3.2.1.22"/>
    </reaction>
</comment>
<evidence type="ECO:0000256" key="3">
    <source>
        <dbReference type="ARBA" id="ARBA00023277"/>
    </source>
</evidence>
<dbReference type="InterPro" id="IPR017853">
    <property type="entry name" value="GH"/>
</dbReference>
<protein>
    <submittedName>
        <fullName evidence="6">Uncharacterized protein</fullName>
    </submittedName>
</protein>
<gene>
    <name evidence="6" type="ORF">B0A50_08717</name>
</gene>
<evidence type="ECO:0000256" key="5">
    <source>
        <dbReference type="SAM" id="MobiDB-lite"/>
    </source>
</evidence>
<comment type="catalytic activity">
    <reaction evidence="4">
        <text>alpha-D-galactosyl-(1-&gt;3)-1D-myo-inositol + sucrose = raffinose + myo-inositol</text>
        <dbReference type="Rhea" id="RHEA:20161"/>
        <dbReference type="ChEBI" id="CHEBI:16634"/>
        <dbReference type="ChEBI" id="CHEBI:17268"/>
        <dbReference type="ChEBI" id="CHEBI:17505"/>
        <dbReference type="ChEBI" id="CHEBI:17992"/>
        <dbReference type="EC" id="2.4.1.82"/>
    </reaction>
</comment>
<evidence type="ECO:0000256" key="2">
    <source>
        <dbReference type="ARBA" id="ARBA00007240"/>
    </source>
</evidence>
<keyword evidence="3" id="KW-0119">Carbohydrate metabolism</keyword>
<evidence type="ECO:0000256" key="4">
    <source>
        <dbReference type="ARBA" id="ARBA00049426"/>
    </source>
</evidence>
<evidence type="ECO:0000313" key="7">
    <source>
        <dbReference type="Proteomes" id="UP000308549"/>
    </source>
</evidence>
<sequence length="923" mass="100937">MTDLLPAQQPPPPPQSTQDTTTTGESNDVGVTVSCYPPLGQATQIPRHRSSVRFAVLLETPTSSVNDHLEVSLWHNHHGQHDWSELPLTRVKEFKDVLLLGRPEDSKSTSTWFTGELSGSPKHGQAVSFTVKFKTSSSEGWQWVKDQHAVPDGELQYQTMDWAKHPTHELEQFFESTSSDIVVTSERPDTDDTVLYSLTCPVQASQGDDSGYQHHRLGKAKHCSRWFALVRLWSPWLAPRHGKKTFVLDKDGVLLSFLRSDGMHVVVLGISGIDDVLTTFIHDEEGNVIIKSRNDRPETGTGRVVVAVADSFEVANAAVMYHARKVVGPYAPSTATDGREAQTQQDEKVKPEWMEEWYDGLTYCTWNGLGQALTADKIYDALESLSKNNIDISTLTIDDNWQSLSQGETQFQRAWTSFEATPDGFPMGLKAFTSEVRKRHPNIKHVAVWHALLGYWGGVAPESDLAKKYRTAVVDKEPGVAGGTFTVVTADDAHRLYDDFYAFLTNAGIDAVKTDAQFFLDLLLHAPDRRALTPAYHAAWTTAHLRHLSARATACMSQTPPLLSTHLPTTSGPRIPLRNSDDFFPAIPASHPWHLFCNAHNALFTQHLNVLPDWDMFQTAHQWAHYHAAARCLSGGPISITDAPGEHDLALIGQMTARTVRGRTVVLRPSNVGKAADAYTSYDDSAAALLRISTYVGMARTGMGILGCFNVSGREISEIVPLAAFPGTESGGEYVVASFRTNKFSPVLSAADHPTMDTDTNTNNSPSLLSLRLPPGGKGWDILTAHPVHTFPRPDSRTPDLRVAILGLRDKMTGAAALNTYSVRLEDSANHRVRVNVSLKALGTLGLWLSGLKSGVGVEGLMVMIMGRAVPGGCVGLKQVGGGGDAGAEDDKGVLEIDVERAWEEMGLDAGWGNEIGVEVFLP</sequence>
<dbReference type="SUPFAM" id="SSF51445">
    <property type="entry name" value="(Trans)glycosidases"/>
    <property type="match status" value="1"/>
</dbReference>
<dbReference type="AlphaFoldDB" id="A0A4U0TJ85"/>
<organism evidence="6 7">
    <name type="scientific">Salinomyces thailandicus</name>
    <dbReference type="NCBI Taxonomy" id="706561"/>
    <lineage>
        <taxon>Eukaryota</taxon>
        <taxon>Fungi</taxon>
        <taxon>Dikarya</taxon>
        <taxon>Ascomycota</taxon>
        <taxon>Pezizomycotina</taxon>
        <taxon>Dothideomycetes</taxon>
        <taxon>Dothideomycetidae</taxon>
        <taxon>Mycosphaerellales</taxon>
        <taxon>Teratosphaeriaceae</taxon>
        <taxon>Salinomyces</taxon>
    </lineage>
</organism>
<dbReference type="Proteomes" id="UP000308549">
    <property type="component" value="Unassembled WGS sequence"/>
</dbReference>
<evidence type="ECO:0000256" key="1">
    <source>
        <dbReference type="ARBA" id="ARBA00001255"/>
    </source>
</evidence>
<dbReference type="InterPro" id="IPR008811">
    <property type="entry name" value="Glycosyl_hydrolases_36"/>
</dbReference>
<dbReference type="Pfam" id="PF05691">
    <property type="entry name" value="Raffinose_syn"/>
    <property type="match status" value="1"/>
</dbReference>
<dbReference type="GO" id="GO:0004557">
    <property type="term" value="F:alpha-galactosidase activity"/>
    <property type="evidence" value="ECO:0007669"/>
    <property type="project" value="UniProtKB-EC"/>
</dbReference>
<accession>A0A4U0TJ85</accession>
<reference evidence="6 7" key="1">
    <citation type="submission" date="2017-03" db="EMBL/GenBank/DDBJ databases">
        <title>Genomes of endolithic fungi from Antarctica.</title>
        <authorList>
            <person name="Coleine C."/>
            <person name="Masonjones S."/>
            <person name="Stajich J.E."/>
        </authorList>
    </citation>
    <scope>NUCLEOTIDE SEQUENCE [LARGE SCALE GENOMIC DNA]</scope>
    <source>
        <strain evidence="6 7">CCFEE 6315</strain>
    </source>
</reference>
<evidence type="ECO:0000313" key="6">
    <source>
        <dbReference type="EMBL" id="TKA21722.1"/>
    </source>
</evidence>
<name>A0A4U0TJ85_9PEZI</name>
<dbReference type="EMBL" id="NAJL01000106">
    <property type="protein sequence ID" value="TKA21722.1"/>
    <property type="molecule type" value="Genomic_DNA"/>
</dbReference>
<dbReference type="OrthoDB" id="4664297at2759"/>
<comment type="similarity">
    <text evidence="2">Belongs to the glycosyl hydrolases 36 family.</text>
</comment>
<proteinExistence type="inferred from homology"/>
<keyword evidence="7" id="KW-1185">Reference proteome</keyword>
<dbReference type="PANTHER" id="PTHR31268:SF32">
    <property type="entry name" value="GALACTINOL--SUCROSE GALACTOSYLTRANSFERASE 2-RELATED"/>
    <property type="match status" value="1"/>
</dbReference>
<dbReference type="InterPro" id="IPR013785">
    <property type="entry name" value="Aldolase_TIM"/>
</dbReference>
<dbReference type="Gene3D" id="3.20.20.70">
    <property type="entry name" value="Aldolase class I"/>
    <property type="match status" value="1"/>
</dbReference>
<comment type="caution">
    <text evidence="6">The sequence shown here is derived from an EMBL/GenBank/DDBJ whole genome shotgun (WGS) entry which is preliminary data.</text>
</comment>
<feature type="region of interest" description="Disordered" evidence="5">
    <location>
        <begin position="1"/>
        <end position="29"/>
    </location>
</feature>